<accession>A0A9X3YL11</accession>
<keyword evidence="1" id="KW-0812">Transmembrane</keyword>
<keyword evidence="1" id="KW-1133">Transmembrane helix</keyword>
<dbReference type="EMBL" id="JAOVZO020000015">
    <property type="protein sequence ID" value="MDC8012931.1"/>
    <property type="molecule type" value="Genomic_DNA"/>
</dbReference>
<feature type="transmembrane region" description="Helical" evidence="1">
    <location>
        <begin position="120"/>
        <end position="138"/>
    </location>
</feature>
<proteinExistence type="predicted"/>
<gene>
    <name evidence="2" type="ORF">OD750_010285</name>
</gene>
<dbReference type="RefSeq" id="WP_263544623.1">
    <property type="nucleotide sequence ID" value="NZ_JAOVZO020000015.1"/>
</dbReference>
<organism evidence="2 3">
    <name type="scientific">Tahibacter soli</name>
    <dbReference type="NCBI Taxonomy" id="2983605"/>
    <lineage>
        <taxon>Bacteria</taxon>
        <taxon>Pseudomonadati</taxon>
        <taxon>Pseudomonadota</taxon>
        <taxon>Gammaproteobacteria</taxon>
        <taxon>Lysobacterales</taxon>
        <taxon>Rhodanobacteraceae</taxon>
        <taxon>Tahibacter</taxon>
    </lineage>
</organism>
<keyword evidence="1" id="KW-0472">Membrane</keyword>
<keyword evidence="3" id="KW-1185">Reference proteome</keyword>
<dbReference type="Proteomes" id="UP001139971">
    <property type="component" value="Unassembled WGS sequence"/>
</dbReference>
<evidence type="ECO:0000256" key="1">
    <source>
        <dbReference type="SAM" id="Phobius"/>
    </source>
</evidence>
<evidence type="ECO:0000313" key="2">
    <source>
        <dbReference type="EMBL" id="MDC8012931.1"/>
    </source>
</evidence>
<name>A0A9X3YL11_9GAMM</name>
<feature type="transmembrane region" description="Helical" evidence="1">
    <location>
        <begin position="94"/>
        <end position="114"/>
    </location>
</feature>
<sequence length="144" mass="16010">MARVELRRKLLERIAAGEKFFQLDGQTEEEQQRFDEEVECLSYLSRKGYVSGFKAQGQTTRATGVYEHAVVRGLTEEGRQALSNPPNRFSTGKIATLLLLLVTAGVGIVWGVTGDGRWEPLYALLGLVPLLGAAIYALRDRRDI</sequence>
<reference evidence="2" key="1">
    <citation type="submission" date="2023-02" db="EMBL/GenBank/DDBJ databases">
        <title>Tahibacter soli sp. nov. isolated from soil.</title>
        <authorList>
            <person name="Baek J.H."/>
            <person name="Lee J.K."/>
            <person name="Choi D.G."/>
            <person name="Jeon C.O."/>
        </authorList>
    </citation>
    <scope>NUCLEOTIDE SEQUENCE</scope>
    <source>
        <strain evidence="2">BL</strain>
    </source>
</reference>
<dbReference type="AlphaFoldDB" id="A0A9X3YL11"/>
<comment type="caution">
    <text evidence="2">The sequence shown here is derived from an EMBL/GenBank/DDBJ whole genome shotgun (WGS) entry which is preliminary data.</text>
</comment>
<evidence type="ECO:0000313" key="3">
    <source>
        <dbReference type="Proteomes" id="UP001139971"/>
    </source>
</evidence>
<protein>
    <submittedName>
        <fullName evidence="2">Uncharacterized protein</fullName>
    </submittedName>
</protein>